<sequence length="112" mass="12009">MCSVASVITCIRARSIVPAEKTEWMWSRPVCSLRVVCICLYLSVSVCICLSASAGATLRVCSMVTVTTFAMSAGSVVLREICVSMWVRVLVFSAVLVRAGQVVARLAFISGL</sequence>
<keyword evidence="1" id="KW-0812">Transmembrane</keyword>
<feature type="transmembrane region" description="Helical" evidence="1">
    <location>
        <begin position="60"/>
        <end position="79"/>
    </location>
</feature>
<feature type="transmembrane region" description="Helical" evidence="1">
    <location>
        <begin position="33"/>
        <end position="53"/>
    </location>
</feature>
<protein>
    <submittedName>
        <fullName evidence="2">Uncharacterized protein</fullName>
    </submittedName>
</protein>
<organism evidence="2 3">
    <name type="scientific">Pseudonocardia thermophila</name>
    <dbReference type="NCBI Taxonomy" id="1848"/>
    <lineage>
        <taxon>Bacteria</taxon>
        <taxon>Bacillati</taxon>
        <taxon>Actinomycetota</taxon>
        <taxon>Actinomycetes</taxon>
        <taxon>Pseudonocardiales</taxon>
        <taxon>Pseudonocardiaceae</taxon>
        <taxon>Pseudonocardia</taxon>
    </lineage>
</organism>
<gene>
    <name evidence="2" type="ORF">SAMN05443637_108197</name>
</gene>
<dbReference type="Proteomes" id="UP000184363">
    <property type="component" value="Unassembled WGS sequence"/>
</dbReference>
<dbReference type="AlphaFoldDB" id="A0A1M6TR48"/>
<evidence type="ECO:0000313" key="3">
    <source>
        <dbReference type="Proteomes" id="UP000184363"/>
    </source>
</evidence>
<evidence type="ECO:0000256" key="1">
    <source>
        <dbReference type="SAM" id="Phobius"/>
    </source>
</evidence>
<proteinExistence type="predicted"/>
<keyword evidence="1" id="KW-1133">Transmembrane helix</keyword>
<dbReference type="EMBL" id="FRAP01000008">
    <property type="protein sequence ID" value="SHK59417.1"/>
    <property type="molecule type" value="Genomic_DNA"/>
</dbReference>
<name>A0A1M6TR48_PSETH</name>
<keyword evidence="3" id="KW-1185">Reference proteome</keyword>
<accession>A0A1M6TR48</accession>
<feature type="transmembrane region" description="Helical" evidence="1">
    <location>
        <begin position="85"/>
        <end position="108"/>
    </location>
</feature>
<reference evidence="2 3" key="1">
    <citation type="submission" date="2016-11" db="EMBL/GenBank/DDBJ databases">
        <authorList>
            <person name="Jaros S."/>
            <person name="Januszkiewicz K."/>
            <person name="Wedrychowicz H."/>
        </authorList>
    </citation>
    <scope>NUCLEOTIDE SEQUENCE [LARGE SCALE GENOMIC DNA]</scope>
    <source>
        <strain evidence="2 3">DSM 43832</strain>
    </source>
</reference>
<keyword evidence="1" id="KW-0472">Membrane</keyword>
<evidence type="ECO:0000313" key="2">
    <source>
        <dbReference type="EMBL" id="SHK59417.1"/>
    </source>
</evidence>